<reference evidence="3 4" key="1">
    <citation type="journal article" date="2019" name="Int. J. Syst. Evol. Microbiol.">
        <title>The Global Catalogue of Microorganisms (GCM) 10K type strain sequencing project: providing services to taxonomists for standard genome sequencing and annotation.</title>
        <authorList>
            <consortium name="The Broad Institute Genomics Platform"/>
            <consortium name="The Broad Institute Genome Sequencing Center for Infectious Disease"/>
            <person name="Wu L."/>
            <person name="Ma J."/>
        </authorList>
    </citation>
    <scope>NUCLEOTIDE SEQUENCE [LARGE SCALE GENOMIC DNA]</scope>
    <source>
        <strain evidence="3 4">JCM 17504</strain>
    </source>
</reference>
<organism evidence="3 4">
    <name type="scientific">Haladaptatus pallidirubidus</name>
    <dbReference type="NCBI Taxonomy" id="1008152"/>
    <lineage>
        <taxon>Archaea</taxon>
        <taxon>Methanobacteriati</taxon>
        <taxon>Methanobacteriota</taxon>
        <taxon>Stenosarchaea group</taxon>
        <taxon>Halobacteria</taxon>
        <taxon>Halobacteriales</taxon>
        <taxon>Haladaptataceae</taxon>
        <taxon>Haladaptatus</taxon>
    </lineage>
</organism>
<dbReference type="Pfam" id="PF13360">
    <property type="entry name" value="PQQ_2"/>
    <property type="match status" value="2"/>
</dbReference>
<evidence type="ECO:0000259" key="2">
    <source>
        <dbReference type="PROSITE" id="PS50011"/>
    </source>
</evidence>
<dbReference type="Gene3D" id="1.10.510.10">
    <property type="entry name" value="Transferase(Phosphotransferase) domain 1"/>
    <property type="match status" value="1"/>
</dbReference>
<dbReference type="AlphaFoldDB" id="A0AAV3UGT5"/>
<feature type="region of interest" description="Disordered" evidence="1">
    <location>
        <begin position="1"/>
        <end position="33"/>
    </location>
</feature>
<dbReference type="SMART" id="SM00564">
    <property type="entry name" value="PQQ"/>
    <property type="match status" value="6"/>
</dbReference>
<dbReference type="PANTHER" id="PTHR34512:SF30">
    <property type="entry name" value="OUTER MEMBRANE PROTEIN ASSEMBLY FACTOR BAMB"/>
    <property type="match status" value="1"/>
</dbReference>
<dbReference type="EMBL" id="BAABKX010000001">
    <property type="protein sequence ID" value="GAA5046694.1"/>
    <property type="molecule type" value="Genomic_DNA"/>
</dbReference>
<proteinExistence type="predicted"/>
<dbReference type="PANTHER" id="PTHR34512">
    <property type="entry name" value="CELL SURFACE PROTEIN"/>
    <property type="match status" value="1"/>
</dbReference>
<name>A0AAV3UGT5_9EURY</name>
<dbReference type="InterPro" id="IPR002372">
    <property type="entry name" value="PQQ_rpt_dom"/>
</dbReference>
<dbReference type="InterPro" id="IPR011047">
    <property type="entry name" value="Quinoprotein_ADH-like_sf"/>
</dbReference>
<sequence>MATAVGRAQTTTGTSDENQREPDWTFSESDTDTYHPFETADGVAYVIGVSEPDGDNPSRISIHAIDQADGTKLWTETFRSIANLIVKDGTVFVVAAIHDGETQPNYELCAFDPKSGEERWRKSVERYPRQLLSGSGNIYVGGDSGVNASDIDSGSEVWQSNTEIGDVYLLSRVGNTVYVTTRNGVYALSDDDGKERWHRTGTDVEEVDTSGARESPLRLQSATEKGILCQIGSTAVFLDREDGSTEWSASLDNSNYSEPVLHEDTVYLWGDSLLAVSVTNGSIRWEYDETNRRERRRSVVVADGAVFSIVNRTIIAVNFDGSERWTFELPDKDKYRVSWGDIVDGILYVSYGGKLRALSIEDGAVEWSFQPDEEMTTIAVSEETVLLGTRGELHGFDLPQSIPAMLVEETADFLSSGSGIALSSVLLGTGVFAAYRRMNAEPESEAEPELEPELEYGRLERLAGDEFTETFRVRKRSDDGPRVVAEKRLTDPTFAGEFQSAVERWADLSDRKGIVPVLDFGDDWAELPYYEGGSLADGERPPEERIKALSDANMTVHRAHCDGLVHGGLTPETILLDGDGRGGVSDWELAAVLGEHRDSSPYAAPEQVAGEAADERTDVYRLGAIARFAVTADAPSEKSWTTTDSRSLYGHPAYSPELDDVLSTAMASDPDDRYQSVVKFDDMLRWAVFRA</sequence>
<evidence type="ECO:0000256" key="1">
    <source>
        <dbReference type="SAM" id="MobiDB-lite"/>
    </source>
</evidence>
<comment type="caution">
    <text evidence="3">The sequence shown here is derived from an EMBL/GenBank/DDBJ whole genome shotgun (WGS) entry which is preliminary data.</text>
</comment>
<dbReference type="InterPro" id="IPR018391">
    <property type="entry name" value="PQQ_b-propeller_rpt"/>
</dbReference>
<dbReference type="GO" id="GO:0004672">
    <property type="term" value="F:protein kinase activity"/>
    <property type="evidence" value="ECO:0007669"/>
    <property type="project" value="InterPro"/>
</dbReference>
<dbReference type="InterPro" id="IPR015943">
    <property type="entry name" value="WD40/YVTN_repeat-like_dom_sf"/>
</dbReference>
<gene>
    <name evidence="3" type="ORF">GCM10025751_16250</name>
</gene>
<dbReference type="PROSITE" id="PS50011">
    <property type="entry name" value="PROTEIN_KINASE_DOM"/>
    <property type="match status" value="1"/>
</dbReference>
<dbReference type="GO" id="GO:0005524">
    <property type="term" value="F:ATP binding"/>
    <property type="evidence" value="ECO:0007669"/>
    <property type="project" value="InterPro"/>
</dbReference>
<dbReference type="SUPFAM" id="SSF50998">
    <property type="entry name" value="Quinoprotein alcohol dehydrogenase-like"/>
    <property type="match status" value="2"/>
</dbReference>
<feature type="domain" description="Protein kinase" evidence="2">
    <location>
        <begin position="456"/>
        <end position="687"/>
    </location>
</feature>
<dbReference type="Proteomes" id="UP001501729">
    <property type="component" value="Unassembled WGS sequence"/>
</dbReference>
<dbReference type="InterPro" id="IPR000719">
    <property type="entry name" value="Prot_kinase_dom"/>
</dbReference>
<evidence type="ECO:0000313" key="3">
    <source>
        <dbReference type="EMBL" id="GAA5046694.1"/>
    </source>
</evidence>
<dbReference type="SMART" id="SM00220">
    <property type="entry name" value="S_TKc"/>
    <property type="match status" value="1"/>
</dbReference>
<accession>A0AAV3UGT5</accession>
<dbReference type="InterPro" id="IPR011009">
    <property type="entry name" value="Kinase-like_dom_sf"/>
</dbReference>
<evidence type="ECO:0000313" key="4">
    <source>
        <dbReference type="Proteomes" id="UP001501729"/>
    </source>
</evidence>
<keyword evidence="4" id="KW-1185">Reference proteome</keyword>
<dbReference type="Gene3D" id="2.130.10.10">
    <property type="entry name" value="YVTN repeat-like/Quinoprotein amine dehydrogenase"/>
    <property type="match status" value="2"/>
</dbReference>
<protein>
    <recommendedName>
        <fullName evidence="2">Protein kinase domain-containing protein</fullName>
    </recommendedName>
</protein>
<dbReference type="SUPFAM" id="SSF56112">
    <property type="entry name" value="Protein kinase-like (PK-like)"/>
    <property type="match status" value="1"/>
</dbReference>